<dbReference type="PANTHER" id="PTHR35910">
    <property type="entry name" value="2EXR DOMAIN-CONTAINING PROTEIN"/>
    <property type="match status" value="1"/>
</dbReference>
<proteinExistence type="predicted"/>
<evidence type="ECO:0000256" key="1">
    <source>
        <dbReference type="SAM" id="MobiDB-lite"/>
    </source>
</evidence>
<name>A0AAN6UUP5_9PEZI</name>
<organism evidence="3 4">
    <name type="scientific">Dichotomopilus funicola</name>
    <dbReference type="NCBI Taxonomy" id="1934379"/>
    <lineage>
        <taxon>Eukaryota</taxon>
        <taxon>Fungi</taxon>
        <taxon>Dikarya</taxon>
        <taxon>Ascomycota</taxon>
        <taxon>Pezizomycotina</taxon>
        <taxon>Sordariomycetes</taxon>
        <taxon>Sordariomycetidae</taxon>
        <taxon>Sordariales</taxon>
        <taxon>Chaetomiaceae</taxon>
        <taxon>Dichotomopilus</taxon>
    </lineage>
</organism>
<dbReference type="AlphaFoldDB" id="A0AAN6UUP5"/>
<dbReference type="Pfam" id="PF20150">
    <property type="entry name" value="2EXR"/>
    <property type="match status" value="1"/>
</dbReference>
<accession>A0AAN6UUP5</accession>
<dbReference type="InterPro" id="IPR045518">
    <property type="entry name" value="2EXR"/>
</dbReference>
<dbReference type="GeneID" id="87821637"/>
<reference evidence="3" key="2">
    <citation type="submission" date="2023-05" db="EMBL/GenBank/DDBJ databases">
        <authorList>
            <consortium name="Lawrence Berkeley National Laboratory"/>
            <person name="Steindorff A."/>
            <person name="Hensen N."/>
            <person name="Bonometti L."/>
            <person name="Westerberg I."/>
            <person name="Brannstrom I.O."/>
            <person name="Guillou S."/>
            <person name="Cros-Aarteil S."/>
            <person name="Calhoun S."/>
            <person name="Haridas S."/>
            <person name="Kuo A."/>
            <person name="Mondo S."/>
            <person name="Pangilinan J."/>
            <person name="Riley R."/>
            <person name="Labutti K."/>
            <person name="Andreopoulos B."/>
            <person name="Lipzen A."/>
            <person name="Chen C."/>
            <person name="Yanf M."/>
            <person name="Daum C."/>
            <person name="Ng V."/>
            <person name="Clum A."/>
            <person name="Ohm R."/>
            <person name="Martin F."/>
            <person name="Silar P."/>
            <person name="Natvig D."/>
            <person name="Lalanne C."/>
            <person name="Gautier V."/>
            <person name="Ament-Velasquez S.L."/>
            <person name="Kruys A."/>
            <person name="Hutchinson M.I."/>
            <person name="Powell A.J."/>
            <person name="Barry K."/>
            <person name="Miller A.N."/>
            <person name="Grigoriev I.V."/>
            <person name="Debuchy R."/>
            <person name="Gladieux P."/>
            <person name="Thoren M.H."/>
            <person name="Johannesson H."/>
        </authorList>
    </citation>
    <scope>NUCLEOTIDE SEQUENCE</scope>
    <source>
        <strain evidence="3">CBS 141.50</strain>
    </source>
</reference>
<feature type="compositionally biased region" description="Pro residues" evidence="1">
    <location>
        <begin position="55"/>
        <end position="67"/>
    </location>
</feature>
<sequence length="331" mass="36421">MALGLEEKNAAVLSRFAQFRLLGTESDPTVHGSQKPGASPDDPPQSVSVTVTELPSPPLASPLPPGESGPAGPDVVSESHLEPGEPAKEGPSMFHYFPLLPAELRLAIWHMSFLPRTVELHTRRAHYADGEQVGSTPRWQSHSRNPAALSVNAEARAAALERYTVALPLFALPARALTSERPGNLLQDSDRVLYLDLKQDTVMVLGDLHYTRLTKLLEWFRKMDPTGGKGLRRLAMSMSIWDHAVGAATLKEFGRTVFANIDEFILFLHPGRMMPPDGIAGPCVLVEADLNTDSYRRFLIGRGRQFRVGDGWLVVGRKPMVVADIYFVDGW</sequence>
<evidence type="ECO:0000313" key="4">
    <source>
        <dbReference type="Proteomes" id="UP001302676"/>
    </source>
</evidence>
<evidence type="ECO:0000313" key="3">
    <source>
        <dbReference type="EMBL" id="KAK4139542.1"/>
    </source>
</evidence>
<reference evidence="3" key="1">
    <citation type="journal article" date="2023" name="Mol. Phylogenet. Evol.">
        <title>Genome-scale phylogeny and comparative genomics of the fungal order Sordariales.</title>
        <authorList>
            <person name="Hensen N."/>
            <person name="Bonometti L."/>
            <person name="Westerberg I."/>
            <person name="Brannstrom I.O."/>
            <person name="Guillou S."/>
            <person name="Cros-Aarteil S."/>
            <person name="Calhoun S."/>
            <person name="Haridas S."/>
            <person name="Kuo A."/>
            <person name="Mondo S."/>
            <person name="Pangilinan J."/>
            <person name="Riley R."/>
            <person name="LaButti K."/>
            <person name="Andreopoulos B."/>
            <person name="Lipzen A."/>
            <person name="Chen C."/>
            <person name="Yan M."/>
            <person name="Daum C."/>
            <person name="Ng V."/>
            <person name="Clum A."/>
            <person name="Steindorff A."/>
            <person name="Ohm R.A."/>
            <person name="Martin F."/>
            <person name="Silar P."/>
            <person name="Natvig D.O."/>
            <person name="Lalanne C."/>
            <person name="Gautier V."/>
            <person name="Ament-Velasquez S.L."/>
            <person name="Kruys A."/>
            <person name="Hutchinson M.I."/>
            <person name="Powell A.J."/>
            <person name="Barry K."/>
            <person name="Miller A.N."/>
            <person name="Grigoriev I.V."/>
            <person name="Debuchy R."/>
            <person name="Gladieux P."/>
            <person name="Hiltunen Thoren M."/>
            <person name="Johannesson H."/>
        </authorList>
    </citation>
    <scope>NUCLEOTIDE SEQUENCE</scope>
    <source>
        <strain evidence="3">CBS 141.50</strain>
    </source>
</reference>
<gene>
    <name evidence="3" type="ORF">C8A04DRAFT_40660</name>
</gene>
<dbReference type="EMBL" id="MU853659">
    <property type="protein sequence ID" value="KAK4139542.1"/>
    <property type="molecule type" value="Genomic_DNA"/>
</dbReference>
<feature type="domain" description="2EXR" evidence="2">
    <location>
        <begin position="94"/>
        <end position="202"/>
    </location>
</feature>
<comment type="caution">
    <text evidence="3">The sequence shown here is derived from an EMBL/GenBank/DDBJ whole genome shotgun (WGS) entry which is preliminary data.</text>
</comment>
<feature type="compositionally biased region" description="Basic and acidic residues" evidence="1">
    <location>
        <begin position="77"/>
        <end position="87"/>
    </location>
</feature>
<protein>
    <recommendedName>
        <fullName evidence="2">2EXR domain-containing protein</fullName>
    </recommendedName>
</protein>
<keyword evidence="4" id="KW-1185">Reference proteome</keyword>
<dbReference type="RefSeq" id="XP_062632913.1">
    <property type="nucleotide sequence ID" value="XM_062785024.1"/>
</dbReference>
<dbReference type="PANTHER" id="PTHR35910:SF1">
    <property type="entry name" value="2EXR DOMAIN-CONTAINING PROTEIN"/>
    <property type="match status" value="1"/>
</dbReference>
<evidence type="ECO:0000259" key="2">
    <source>
        <dbReference type="Pfam" id="PF20150"/>
    </source>
</evidence>
<dbReference type="Proteomes" id="UP001302676">
    <property type="component" value="Unassembled WGS sequence"/>
</dbReference>
<feature type="region of interest" description="Disordered" evidence="1">
    <location>
        <begin position="24"/>
        <end position="87"/>
    </location>
</feature>